<comment type="caution">
    <text evidence="2">The sequence shown here is derived from an EMBL/GenBank/DDBJ whole genome shotgun (WGS) entry which is preliminary data.</text>
</comment>
<reference evidence="2 3" key="1">
    <citation type="journal article" date="2023" name="G3 (Bethesda)">
        <title>A chromosome-length genome assembly and annotation of blackberry (Rubus argutus, cv. 'Hillquist').</title>
        <authorList>
            <person name="Bruna T."/>
            <person name="Aryal R."/>
            <person name="Dudchenko O."/>
            <person name="Sargent D.J."/>
            <person name="Mead D."/>
            <person name="Buti M."/>
            <person name="Cavallini A."/>
            <person name="Hytonen T."/>
            <person name="Andres J."/>
            <person name="Pham M."/>
            <person name="Weisz D."/>
            <person name="Mascagni F."/>
            <person name="Usai G."/>
            <person name="Natali L."/>
            <person name="Bassil N."/>
            <person name="Fernandez G.E."/>
            <person name="Lomsadze A."/>
            <person name="Armour M."/>
            <person name="Olukolu B."/>
            <person name="Poorten T."/>
            <person name="Britton C."/>
            <person name="Davik J."/>
            <person name="Ashrafi H."/>
            <person name="Aiden E.L."/>
            <person name="Borodovsky M."/>
            <person name="Worthington M."/>
        </authorList>
    </citation>
    <scope>NUCLEOTIDE SEQUENCE [LARGE SCALE GENOMIC DNA]</scope>
    <source>
        <strain evidence="2">PI 553951</strain>
    </source>
</reference>
<accession>A0AAW1Y3F3</accession>
<gene>
    <name evidence="2" type="ORF">M0R45_008085</name>
</gene>
<feature type="region of interest" description="Disordered" evidence="1">
    <location>
        <begin position="1"/>
        <end position="37"/>
    </location>
</feature>
<evidence type="ECO:0000256" key="1">
    <source>
        <dbReference type="SAM" id="MobiDB-lite"/>
    </source>
</evidence>
<keyword evidence="3" id="KW-1185">Reference proteome</keyword>
<protein>
    <submittedName>
        <fullName evidence="2">Uncharacterized protein</fullName>
    </submittedName>
</protein>
<evidence type="ECO:0000313" key="3">
    <source>
        <dbReference type="Proteomes" id="UP001457282"/>
    </source>
</evidence>
<evidence type="ECO:0000313" key="2">
    <source>
        <dbReference type="EMBL" id="KAK9942418.1"/>
    </source>
</evidence>
<dbReference type="Proteomes" id="UP001457282">
    <property type="component" value="Unassembled WGS sequence"/>
</dbReference>
<dbReference type="EMBL" id="JBEDUW010000002">
    <property type="protein sequence ID" value="KAK9942418.1"/>
    <property type="molecule type" value="Genomic_DNA"/>
</dbReference>
<dbReference type="AlphaFoldDB" id="A0AAW1Y3F3"/>
<feature type="compositionally biased region" description="Low complexity" evidence="1">
    <location>
        <begin position="16"/>
        <end position="26"/>
    </location>
</feature>
<name>A0AAW1Y3F3_RUBAR</name>
<organism evidence="2 3">
    <name type="scientific">Rubus argutus</name>
    <name type="common">Southern blackberry</name>
    <dbReference type="NCBI Taxonomy" id="59490"/>
    <lineage>
        <taxon>Eukaryota</taxon>
        <taxon>Viridiplantae</taxon>
        <taxon>Streptophyta</taxon>
        <taxon>Embryophyta</taxon>
        <taxon>Tracheophyta</taxon>
        <taxon>Spermatophyta</taxon>
        <taxon>Magnoliopsida</taxon>
        <taxon>eudicotyledons</taxon>
        <taxon>Gunneridae</taxon>
        <taxon>Pentapetalae</taxon>
        <taxon>rosids</taxon>
        <taxon>fabids</taxon>
        <taxon>Rosales</taxon>
        <taxon>Rosaceae</taxon>
        <taxon>Rosoideae</taxon>
        <taxon>Rosoideae incertae sedis</taxon>
        <taxon>Rubus</taxon>
    </lineage>
</organism>
<proteinExistence type="predicted"/>
<sequence length="78" mass="8122">MELVGKRLAESQNETSSSGNNGDDGSQSAAGRGEDSSMRMVTLTKDCGVDSWGLFIPGFFCNATANVNPDASDRGSSE</sequence>